<evidence type="ECO:0000313" key="1">
    <source>
        <dbReference type="EMBL" id="MDH0563781.1"/>
    </source>
</evidence>
<proteinExistence type="predicted"/>
<dbReference type="EMBL" id="JAOEEO010000001">
    <property type="protein sequence ID" value="MDH0563781.1"/>
    <property type="molecule type" value="Genomic_DNA"/>
</dbReference>
<dbReference type="AlphaFoldDB" id="A0AA42IEA5"/>
<evidence type="ECO:0000313" key="2">
    <source>
        <dbReference type="Proteomes" id="UP001159329"/>
    </source>
</evidence>
<protein>
    <submittedName>
        <fullName evidence="1">Uncharacterized protein</fullName>
    </submittedName>
</protein>
<gene>
    <name evidence="1" type="ORF">N7644_08760</name>
</gene>
<organism evidence="1 2">
    <name type="scientific">Acinetobacter courvalinii</name>
    <dbReference type="NCBI Taxonomy" id="280147"/>
    <lineage>
        <taxon>Bacteria</taxon>
        <taxon>Pseudomonadati</taxon>
        <taxon>Pseudomonadota</taxon>
        <taxon>Gammaproteobacteria</taxon>
        <taxon>Moraxellales</taxon>
        <taxon>Moraxellaceae</taxon>
        <taxon>Acinetobacter</taxon>
    </lineage>
</organism>
<dbReference type="RefSeq" id="WP_279695101.1">
    <property type="nucleotide sequence ID" value="NZ_JAOEEO010000001.1"/>
</dbReference>
<comment type="caution">
    <text evidence="1">The sequence shown here is derived from an EMBL/GenBank/DDBJ whole genome shotgun (WGS) entry which is preliminary data.</text>
</comment>
<sequence length="97" mass="10796">MATQAYVIVVDIPEGKCPRVKGREKLIENGRAKVYLSNNTSSNDALSGKTRYGITGGNNAVIVSEKTFPSQETEIRDYLQDRFGEDWSLELVKCHTS</sequence>
<accession>A0AA42IEA5</accession>
<dbReference type="Proteomes" id="UP001159329">
    <property type="component" value="Unassembled WGS sequence"/>
</dbReference>
<reference evidence="1" key="1">
    <citation type="submission" date="2022-09" db="EMBL/GenBank/DDBJ databases">
        <title>Intensive care unit water sources are persistently colonized with multi-drug resistant bacteria and are the site of extensive horizontal gene transfer of antibiotic resistance genes.</title>
        <authorList>
            <person name="Diorio-Toth L."/>
        </authorList>
    </citation>
    <scope>NUCLEOTIDE SEQUENCE</scope>
    <source>
        <strain evidence="1">GD04005</strain>
    </source>
</reference>
<name>A0AA42IEA5_9GAMM</name>